<dbReference type="InterPro" id="IPR048771">
    <property type="entry name" value="SOGP_2nd"/>
</dbReference>
<dbReference type="InterPro" id="IPR053831">
    <property type="entry name" value="SOGP_N"/>
</dbReference>
<dbReference type="Gene3D" id="1.50.10.10">
    <property type="match status" value="1"/>
</dbReference>
<dbReference type="PANTHER" id="PTHR37469">
    <property type="entry name" value="CELLOBIONIC ACID PHOSPHORYLASE-RELATED"/>
    <property type="match status" value="1"/>
</dbReference>
<dbReference type="Gene3D" id="2.70.98.40">
    <property type="entry name" value="Glycoside hydrolase, family 65, N-terminal domain"/>
    <property type="match status" value="1"/>
</dbReference>
<dbReference type="AlphaFoldDB" id="A0A0C9Q9L8"/>
<sequence>MKNGSVGEIVDHNIMINQVSGNELDGSITNLYLRIHQGKEISFTSLIGPNSPSKLTVGAKSATWHGVFNGVSYQVSLRLGEDAWFWHVTTASSQPKIIDITYIQDIGLGTKEFVTSNEAYSSQYLDQHVEKRGEHIVVSSRQNQDQEGRHPYLQQGSFTLLDSFDTDSYQFFGTNYRKSYVPQDIMNTHLHNQKMQYESSIVAFRSVINSTPSEAVFYGAFVNDQPNPNDEILCDEISLRKMDKQFIGGDERSVNLVNLQKTIGTPVSGISLSEDQIAKLFPKRLEEERQNNELLSFFTPNTNHVVLQKKELLQQRSTGNIVMAGKTIKPTTPVLSATQFMTGVFESHLVFGNTNMNIFTTHTRDALNIFKVQGTRIYLLGRDQKYHLLALPSVFEMATNGGEWRYQFDNDTLIISDDANSDLQQMTLRFKSLLGKKYSLIVATQWNRETLGQQPVISSNQVIAKPADSTLMHERSPQTVYQITYQHQDGKLVLGDERLLFGELPENRTDQIIAQFTDTSNFTMCTGLSGINLSNQSAQKAREDHYQYTESILHHVKLNTSVLDKKEIVEQTNLILRWFTHDALVHLLSPHGLEQYGGAAWGTRDVAQGPTELFSALGHFREVREIIITLYSHQFLENGNWPQWFMYDEYADMFANESHGDVIVWPLKVLVDYLNNTGDTDILYEKLPYMSRDKKQFSKKTYSILEHVKRELDYIKSNFLPGTFVSAYGDGDWDDTLQPADPAQKQTMASTWTEELTIETLRHAITAFSSISKLQVEVEALSNLMLGDFEAYFMKDDVLPGFVKIDKRHQVTQIIHPNDGITGIEYRLLPLSQGVLSGILKGENAENALRLIRDHLLFPDGVRLMDRPSVYHGGVSKIFKRAEQAANFGREIGLLYVHAHIRYADAVSKYGDPQEAWSLLQLVNPIQLKKRVSNAALRQANTYFSSSDADFKDRYEAQAHFDKVRSQEVQVKGGWRLYSSGPGIYIGTLLTSIFKFKSSETFNLTNGHYLLDFDPDIEISLKSFKKN</sequence>
<organism evidence="3 4">
    <name type="scientific">Lacticaseibacillus paracasei NRIC 0644</name>
    <dbReference type="NCBI Taxonomy" id="1435038"/>
    <lineage>
        <taxon>Bacteria</taxon>
        <taxon>Bacillati</taxon>
        <taxon>Bacillota</taxon>
        <taxon>Bacilli</taxon>
        <taxon>Lactobacillales</taxon>
        <taxon>Lactobacillaceae</taxon>
        <taxon>Lacticaseibacillus</taxon>
    </lineage>
</organism>
<comment type="caution">
    <text evidence="3">The sequence shown here is derived from an EMBL/GenBank/DDBJ whole genome shotgun (WGS) entry which is preliminary data.</text>
</comment>
<feature type="domain" description="Glycoside phosphorylase super sandwich" evidence="1">
    <location>
        <begin position="281"/>
        <end position="525"/>
    </location>
</feature>
<dbReference type="Pfam" id="PF21250">
    <property type="entry name" value="SOGP_2nd"/>
    <property type="match status" value="1"/>
</dbReference>
<dbReference type="GO" id="GO:0003824">
    <property type="term" value="F:catalytic activity"/>
    <property type="evidence" value="ECO:0007669"/>
    <property type="project" value="UniProtKB-ARBA"/>
</dbReference>
<dbReference type="PANTHER" id="PTHR37469:SF2">
    <property type="entry name" value="CELLOBIONIC ACID PHOSPHORYLASE"/>
    <property type="match status" value="1"/>
</dbReference>
<dbReference type="InterPro" id="IPR052047">
    <property type="entry name" value="GH94_Enzymes"/>
</dbReference>
<evidence type="ECO:0000313" key="4">
    <source>
        <dbReference type="Proteomes" id="UP000032552"/>
    </source>
</evidence>
<dbReference type="GO" id="GO:0005975">
    <property type="term" value="P:carbohydrate metabolic process"/>
    <property type="evidence" value="ECO:0007669"/>
    <property type="project" value="InterPro"/>
</dbReference>
<protein>
    <submittedName>
        <fullName evidence="3">Sugar phosphorylase</fullName>
    </submittedName>
</protein>
<dbReference type="SUPFAM" id="SSF48208">
    <property type="entry name" value="Six-hairpin glycosidases"/>
    <property type="match status" value="1"/>
</dbReference>
<name>A0A0C9Q9L8_LACPA</name>
<dbReference type="InterPro" id="IPR012341">
    <property type="entry name" value="6hp_glycosidase-like_sf"/>
</dbReference>
<dbReference type="InterPro" id="IPR037018">
    <property type="entry name" value="GH65_N"/>
</dbReference>
<evidence type="ECO:0000259" key="1">
    <source>
        <dbReference type="Pfam" id="PF21250"/>
    </source>
</evidence>
<gene>
    <name evidence="3" type="ORF">LC0644_0002</name>
</gene>
<dbReference type="Proteomes" id="UP000032552">
    <property type="component" value="Unassembled WGS sequence"/>
</dbReference>
<accession>A0A0C9Q9L8</accession>
<proteinExistence type="predicted"/>
<dbReference type="InterPro" id="IPR008928">
    <property type="entry name" value="6-hairpin_glycosidase_sf"/>
</dbReference>
<dbReference type="EMBL" id="BAYM01000001">
    <property type="protein sequence ID" value="GAN35413.1"/>
    <property type="molecule type" value="Genomic_DNA"/>
</dbReference>
<feature type="domain" description="SOGP N-terminal" evidence="2">
    <location>
        <begin position="2"/>
        <end position="219"/>
    </location>
</feature>
<reference evidence="4" key="1">
    <citation type="submission" date="2014-05" db="EMBL/GenBank/DDBJ databases">
        <title>Whole genome sequencing of Lactobacillus casei NRIC0644.</title>
        <authorList>
            <person name="Atarashi H."/>
            <person name="Yoshida Y."/>
            <person name="Fujimura S."/>
            <person name="Tanaka N."/>
            <person name="Shiwa Y."/>
            <person name="Yoshikawa H."/>
            <person name="Okada S."/>
            <person name="Nakagawa J."/>
        </authorList>
    </citation>
    <scope>NUCLEOTIDE SEQUENCE [LARGE SCALE GENOMIC DNA]</scope>
    <source>
        <strain evidence="4">NRIC0644</strain>
    </source>
</reference>
<evidence type="ECO:0000313" key="3">
    <source>
        <dbReference type="EMBL" id="GAN35413.1"/>
    </source>
</evidence>
<dbReference type="Pfam" id="PF21958">
    <property type="entry name" value="SOGP_N"/>
    <property type="match status" value="1"/>
</dbReference>
<evidence type="ECO:0000259" key="2">
    <source>
        <dbReference type="Pfam" id="PF21958"/>
    </source>
</evidence>